<comment type="caution">
    <text evidence="1">The sequence shown here is derived from an EMBL/GenBank/DDBJ whole genome shotgun (WGS) entry which is preliminary data.</text>
</comment>
<gene>
    <name evidence="1" type="ORF">INF26_06690</name>
</gene>
<organism evidence="1 2">
    <name type="scientific">Thermophilibacter gallinarum</name>
    <dbReference type="NCBI Taxonomy" id="2779357"/>
    <lineage>
        <taxon>Bacteria</taxon>
        <taxon>Bacillati</taxon>
        <taxon>Actinomycetota</taxon>
        <taxon>Coriobacteriia</taxon>
        <taxon>Coriobacteriales</taxon>
        <taxon>Atopobiaceae</taxon>
        <taxon>Thermophilibacter</taxon>
    </lineage>
</organism>
<dbReference type="Proteomes" id="UP001194273">
    <property type="component" value="Unassembled WGS sequence"/>
</dbReference>
<dbReference type="RefSeq" id="WP_193530078.1">
    <property type="nucleotide sequence ID" value="NZ_JADCJZ010000002.1"/>
</dbReference>
<proteinExistence type="predicted"/>
<protein>
    <submittedName>
        <fullName evidence="1">Uncharacterized protein</fullName>
    </submittedName>
</protein>
<keyword evidence="2" id="KW-1185">Reference proteome</keyword>
<evidence type="ECO:0000313" key="1">
    <source>
        <dbReference type="EMBL" id="MBE5024535.1"/>
    </source>
</evidence>
<reference evidence="1 2" key="1">
    <citation type="submission" date="2020-10" db="EMBL/GenBank/DDBJ databases">
        <title>ChiBAC.</title>
        <authorList>
            <person name="Zenner C."/>
            <person name="Hitch T.C.A."/>
            <person name="Clavel T."/>
        </authorList>
    </citation>
    <scope>NUCLEOTIDE SEQUENCE [LARGE SCALE GENOMIC DNA]</scope>
    <source>
        <strain evidence="1 2">DSM 107455</strain>
    </source>
</reference>
<evidence type="ECO:0000313" key="2">
    <source>
        <dbReference type="Proteomes" id="UP001194273"/>
    </source>
</evidence>
<dbReference type="EMBL" id="JADCJZ010000002">
    <property type="protein sequence ID" value="MBE5024535.1"/>
    <property type="molecule type" value="Genomic_DNA"/>
</dbReference>
<sequence length="82" mass="8856">MKCYIELSLSDGQVASTPVQELEFDIDARVRDGERFDATSKTGTELAKAVEQAHRDHYGTVAVAFPFPGYLGSEADMSDAAA</sequence>
<accession>A0ABR9QTX7</accession>
<name>A0ABR9QTX7_9ACTN</name>